<accession>K2SYQ9</accession>
<evidence type="ECO:0000313" key="15">
    <source>
        <dbReference type="Proteomes" id="UP000007129"/>
    </source>
</evidence>
<dbReference type="HOGENOM" id="CLU_240835_0_0_1"/>
<dbReference type="GO" id="GO:0008843">
    <property type="term" value="F:endochitinase activity"/>
    <property type="evidence" value="ECO:0007669"/>
    <property type="project" value="UniProtKB-EC"/>
</dbReference>
<feature type="region of interest" description="Disordered" evidence="12">
    <location>
        <begin position="534"/>
        <end position="557"/>
    </location>
</feature>
<reference evidence="14 15" key="1">
    <citation type="journal article" date="2012" name="BMC Genomics">
        <title>Tools to kill: Genome of one of the most destructive plant pathogenic fungi Macrophomina phaseolina.</title>
        <authorList>
            <person name="Islam M.S."/>
            <person name="Haque M.S."/>
            <person name="Islam M.M."/>
            <person name="Emdad E.M."/>
            <person name="Halim A."/>
            <person name="Hossen Q.M.M."/>
            <person name="Hossain M.Z."/>
            <person name="Ahmed B."/>
            <person name="Rahim S."/>
            <person name="Rahman M.S."/>
            <person name="Alam M.M."/>
            <person name="Hou S."/>
            <person name="Wan X."/>
            <person name="Saito J.A."/>
            <person name="Alam M."/>
        </authorList>
    </citation>
    <scope>NUCLEOTIDE SEQUENCE [LARGE SCALE GENOMIC DNA]</scope>
    <source>
        <strain evidence="14 15">MS6</strain>
    </source>
</reference>
<dbReference type="Proteomes" id="UP000007129">
    <property type="component" value="Unassembled WGS sequence"/>
</dbReference>
<evidence type="ECO:0000256" key="6">
    <source>
        <dbReference type="ARBA" id="ARBA00023024"/>
    </source>
</evidence>
<keyword evidence="10" id="KW-0624">Polysaccharide degradation</keyword>
<sequence length="1702" mass="180047">MTVITDSYGQPQINFANQGNKCTVFSGTALFYCSELEEDITTCQQTHGKTITLSIGGATYSEGGFSSTSEAQAAAELVWATFGPNQNKSITSDGTKIYRPFGDASVDGFDFDFESTVSNMAPFAQALRSLMDATEATDGKHRLLTAAPQCPFPDAADDQFLSGALAVKMDAVFVQFYNNYCGVQSFVSGSSTQNNFNFEAWDKWAKSSKNPAVKVFLGVPASSTAAGSGYLSTSALKPIIDYCMTFPSFGGVMMWDVSQAYANSGFLAAIKHQKPGYCLDYSLQLKLVIGSDGIDIERHQHAEPRYASHVERHFHQFVRANNGKSMYTSSEQDFDCFLYEYTCRVEQFKQDNLYKPDGIQHAYKQLCRYFFYRNRGSLFQWNFHHLEHLPDQFRPTFNVSTTGLSLPSFNLSTGLPSRISLNFSTGFSSPTSFNNVTRDPVSTAVSSSVILRSTAQSSGAELPVSSSGIYLNTTATMTPRTSVSAVSTDGHSEIMEPSGSAAPTASFTLIAAYNSSSTAPNRFTFFGNTTLPAASATPEPGRPYSTRSTLSDNSSALSSGISKFPNTTYTDTAPHTVATTESTRNAVPPSSSAIVTFGSSGVLGTSSYRGTSTEGGRSSEVLLTQNSTGTWTTSNPPMLFSSHAITATAYSTFAGVSGTNGTVGASQALAPTLMVSMQTSASAKAAGASTGSSDLPKPSLESEPHKMTVSTNPGSSGVSFSTVSSVGLGVTSGSTWSGVSSNTTTSATHSIRTSGVPEIPISTTGAIKGANSSTPSGGIFQTGVVSNTLGISTSLVTATSSSVISNSARISVITSIVTVTEHAPGVCSNTHSLSAVATMSSERYVATESPATTAANTHSSTLEIPENAQTSVYTSSKAIPSTSSTWPGTQVISIESQVTPTTQTPVSTPSTTAPPTTSAPVTLEPYPQVTVQPPWPIPPVANTTSAVVSSPIPVSTCASNYTYSAVRLCNGKDCNNSIASTNIFAATSDDPPPSNIRRRSDHPVSRSAISADTTGPLHTNKFYANFFLSEQASGTWTHPYSLSWASGSSGAAQSRGLAISHIDRSQFVFGDTTAHNSSRYFFAPLGIQSLILSAGELSSSTTLRVSAPTAMSANITLAADGASLPLITFPLVQGMAYVTGVYRNATPLVESSVYFRSVEGPIKLHPSSNNNSATIKYRALLEDGRTWLIYASPAPGSGYPVLALANTTRLSGPSGWNGAISVAKLPVNGTTDDEAIYDSAAGVYPVGAEVFGSASGSTGTYGFNFTRGGYATSSASPLLMFALPHHAASFDASTAGGRTSVTLATTTKGYAVAYRGDAWTMREALAADLGFAPYSAAKGQSVTALSAGAACAVIDAAAAELAQDVGAQTALDSMYFSGKALAKFAAVVYAANDLGGSAELAAEGLKKLKAAFAVFVDNRQPNPLVYDEVWGGVVSNAGYADANADFGNSYYNDHHFHYGYFIYTAAVIAYLDPTWLAAGTNKAWTNMLARDFASPVQNSHYPSSRSFDWFHGHSWAKGLFSSGDGKDQESSSEDAFASYALKMWGKVTGDTAMEARGALMLAIQARSFQSYFLMTRDNTIQPREIINNKVSGVLFENKVDWATYFGDKWYYKEGIHMIPVHVPSALIRTAEFVAEEYDTYMSGRRIDEAEGGWRGILQANLALVDAKEAYDYFASANFSTEYLDGGASRTWYLAYTAALAGL</sequence>
<dbReference type="Pfam" id="PF17652">
    <property type="entry name" value="Glyco_hydro81C"/>
    <property type="match status" value="1"/>
</dbReference>
<dbReference type="Pfam" id="PF03639">
    <property type="entry name" value="Glyco_hydro_81"/>
    <property type="match status" value="1"/>
</dbReference>
<dbReference type="EC" id="3.2.1.39" evidence="4"/>
<feature type="compositionally biased region" description="Low complexity" evidence="12">
    <location>
        <begin position="737"/>
        <end position="746"/>
    </location>
</feature>
<evidence type="ECO:0000256" key="2">
    <source>
        <dbReference type="ARBA" id="ARBA00000822"/>
    </source>
</evidence>
<keyword evidence="8 11" id="KW-0326">Glycosidase</keyword>
<dbReference type="PROSITE" id="PS51910">
    <property type="entry name" value="GH18_2"/>
    <property type="match status" value="1"/>
</dbReference>
<comment type="catalytic activity">
    <reaction evidence="1">
        <text>Hydrolysis of (1-&gt;3)-beta-D-glucosidic linkages in (1-&gt;3)-beta-D-glucans.</text>
        <dbReference type="EC" id="3.2.1.39"/>
    </reaction>
</comment>
<keyword evidence="5 11" id="KW-0378">Hydrolase</keyword>
<protein>
    <recommendedName>
        <fullName evidence="4">glucan endo-1,3-beta-D-glucosidase</fullName>
        <ecNumber evidence="4">3.2.1.39</ecNumber>
    </recommendedName>
</protein>
<feature type="region of interest" description="Disordered" evidence="12">
    <location>
        <begin position="985"/>
        <end position="1011"/>
    </location>
</feature>
<dbReference type="GO" id="GO:0071555">
    <property type="term" value="P:cell wall organization"/>
    <property type="evidence" value="ECO:0007669"/>
    <property type="project" value="UniProtKB-KW"/>
</dbReference>
<dbReference type="InterPro" id="IPR001223">
    <property type="entry name" value="Glyco_hydro18_cat"/>
</dbReference>
<dbReference type="InterPro" id="IPR017853">
    <property type="entry name" value="GH"/>
</dbReference>
<dbReference type="Gene3D" id="1.20.5.420">
    <property type="entry name" value="Immunoglobulin FC, subunit C"/>
    <property type="match status" value="1"/>
</dbReference>
<comment type="catalytic activity">
    <reaction evidence="2">
        <text>Random endo-hydrolysis of N-acetyl-beta-D-glucosaminide (1-&gt;4)-beta-linkages in chitin and chitodextrins.</text>
        <dbReference type="EC" id="3.2.1.14"/>
    </reaction>
</comment>
<evidence type="ECO:0000256" key="10">
    <source>
        <dbReference type="ARBA" id="ARBA00023326"/>
    </source>
</evidence>
<dbReference type="PANTHER" id="PTHR31983">
    <property type="entry name" value="ENDO-1,3(4)-BETA-GLUCANASE 1"/>
    <property type="match status" value="1"/>
</dbReference>
<dbReference type="Gene3D" id="1.10.287.1170">
    <property type="entry name" value="glycoside hydrolase family 81 endo-[beta] glucanase"/>
    <property type="match status" value="1"/>
</dbReference>
<dbReference type="Gene3D" id="2.70.98.30">
    <property type="entry name" value="Golgi alpha-mannosidase II, domain 4"/>
    <property type="match status" value="1"/>
</dbReference>
<dbReference type="Pfam" id="PF00704">
    <property type="entry name" value="Glyco_hydro_18"/>
    <property type="match status" value="1"/>
</dbReference>
<keyword evidence="6" id="KW-0146">Chitin degradation</keyword>
<comment type="caution">
    <text evidence="14">The sequence shown here is derived from an EMBL/GenBank/DDBJ whole genome shotgun (WGS) entry which is preliminary data.</text>
</comment>
<dbReference type="GO" id="GO:0009986">
    <property type="term" value="C:cell surface"/>
    <property type="evidence" value="ECO:0007669"/>
    <property type="project" value="TreeGrafter"/>
</dbReference>
<comment type="similarity">
    <text evidence="3">Belongs to the glycosyl hydrolase 81 family.</text>
</comment>
<dbReference type="InterPro" id="IPR040451">
    <property type="entry name" value="GH81_N"/>
</dbReference>
<feature type="region of interest" description="Disordered" evidence="12">
    <location>
        <begin position="480"/>
        <end position="500"/>
    </location>
</feature>
<dbReference type="VEuPathDB" id="FungiDB:MPH_00926"/>
<feature type="compositionally biased region" description="Low complexity" evidence="12">
    <location>
        <begin position="548"/>
        <end position="557"/>
    </location>
</feature>
<dbReference type="PROSITE" id="PS01095">
    <property type="entry name" value="GH18_1"/>
    <property type="match status" value="1"/>
</dbReference>
<dbReference type="InterPro" id="IPR005200">
    <property type="entry name" value="Endo-beta-glucanase"/>
</dbReference>
<dbReference type="GO" id="GO:0052861">
    <property type="term" value="F:endo-1,3(4)-beta-glucanase activity"/>
    <property type="evidence" value="ECO:0007669"/>
    <property type="project" value="InterPro"/>
</dbReference>
<feature type="region of interest" description="Disordered" evidence="12">
    <location>
        <begin position="685"/>
        <end position="715"/>
    </location>
</feature>
<dbReference type="eggNOG" id="KOG2254">
    <property type="taxonomic scope" value="Eukaryota"/>
</dbReference>
<dbReference type="InterPro" id="IPR040720">
    <property type="entry name" value="GH81_C"/>
</dbReference>
<dbReference type="GO" id="GO:0006032">
    <property type="term" value="P:chitin catabolic process"/>
    <property type="evidence" value="ECO:0007669"/>
    <property type="project" value="UniProtKB-KW"/>
</dbReference>
<keyword evidence="7" id="KW-0119">Carbohydrate metabolism</keyword>
<dbReference type="GO" id="GO:0000272">
    <property type="term" value="P:polysaccharide catabolic process"/>
    <property type="evidence" value="ECO:0007669"/>
    <property type="project" value="UniProtKB-KW"/>
</dbReference>
<evidence type="ECO:0000256" key="11">
    <source>
        <dbReference type="RuleBase" id="RU000489"/>
    </source>
</evidence>
<feature type="compositionally biased region" description="Polar residues" evidence="12">
    <location>
        <begin position="480"/>
        <end position="489"/>
    </location>
</feature>
<dbReference type="PROSITE" id="PS52008">
    <property type="entry name" value="GH81"/>
    <property type="match status" value="1"/>
</dbReference>
<dbReference type="eggNOG" id="KOG4701">
    <property type="taxonomic scope" value="Eukaryota"/>
</dbReference>
<dbReference type="InParanoid" id="K2SYQ9"/>
<dbReference type="PANTHER" id="PTHR31983:SF0">
    <property type="entry name" value="GLUCAN ENDO-1,3-BETA-D-GLUCOSIDASE 2"/>
    <property type="match status" value="1"/>
</dbReference>
<evidence type="ECO:0000256" key="12">
    <source>
        <dbReference type="SAM" id="MobiDB-lite"/>
    </source>
</evidence>
<dbReference type="FunFam" id="2.70.98.30:FF:000006">
    <property type="entry name" value="Endo-1,3-beta-glucanase Engl1"/>
    <property type="match status" value="1"/>
</dbReference>
<evidence type="ECO:0000256" key="8">
    <source>
        <dbReference type="ARBA" id="ARBA00023295"/>
    </source>
</evidence>
<dbReference type="Gene3D" id="3.20.20.80">
    <property type="entry name" value="Glycosidases"/>
    <property type="match status" value="1"/>
</dbReference>
<keyword evidence="9" id="KW-0961">Cell wall biogenesis/degradation</keyword>
<dbReference type="SUPFAM" id="SSF51445">
    <property type="entry name" value="(Trans)glycosidases"/>
    <property type="match status" value="1"/>
</dbReference>
<evidence type="ECO:0000256" key="5">
    <source>
        <dbReference type="ARBA" id="ARBA00022801"/>
    </source>
</evidence>
<organism evidence="14 15">
    <name type="scientific">Macrophomina phaseolina (strain MS6)</name>
    <name type="common">Charcoal rot fungus</name>
    <dbReference type="NCBI Taxonomy" id="1126212"/>
    <lineage>
        <taxon>Eukaryota</taxon>
        <taxon>Fungi</taxon>
        <taxon>Dikarya</taxon>
        <taxon>Ascomycota</taxon>
        <taxon>Pezizomycotina</taxon>
        <taxon>Dothideomycetes</taxon>
        <taxon>Dothideomycetes incertae sedis</taxon>
        <taxon>Botryosphaeriales</taxon>
        <taxon>Botryosphaeriaceae</taxon>
        <taxon>Macrophomina</taxon>
    </lineage>
</organism>
<feature type="region of interest" description="Disordered" evidence="12">
    <location>
        <begin position="898"/>
        <end position="921"/>
    </location>
</feature>
<feature type="domain" description="GH18" evidence="13">
    <location>
        <begin position="1"/>
        <end position="277"/>
    </location>
</feature>
<dbReference type="GO" id="GO:0042973">
    <property type="term" value="F:glucan endo-1,3-beta-D-glucosidase activity"/>
    <property type="evidence" value="ECO:0007669"/>
    <property type="project" value="UniProtKB-EC"/>
</dbReference>
<evidence type="ECO:0000256" key="4">
    <source>
        <dbReference type="ARBA" id="ARBA00012780"/>
    </source>
</evidence>
<proteinExistence type="inferred from homology"/>
<name>K2SYQ9_MACPH</name>
<dbReference type="OrthoDB" id="4473401at2759"/>
<feature type="region of interest" description="Disordered" evidence="12">
    <location>
        <begin position="737"/>
        <end position="756"/>
    </location>
</feature>
<dbReference type="InterPro" id="IPR001579">
    <property type="entry name" value="Glyco_hydro_18_chit_AS"/>
</dbReference>
<evidence type="ECO:0000256" key="3">
    <source>
        <dbReference type="ARBA" id="ARBA00010730"/>
    </source>
</evidence>
<evidence type="ECO:0000256" key="1">
    <source>
        <dbReference type="ARBA" id="ARBA00000382"/>
    </source>
</evidence>
<dbReference type="EMBL" id="AHHD01000038">
    <property type="protein sequence ID" value="EKG21755.1"/>
    <property type="molecule type" value="Genomic_DNA"/>
</dbReference>
<dbReference type="STRING" id="1126212.K2SYQ9"/>
<gene>
    <name evidence="14" type="ORF">MPH_00926</name>
</gene>
<evidence type="ECO:0000259" key="13">
    <source>
        <dbReference type="PROSITE" id="PS51910"/>
    </source>
</evidence>
<evidence type="ECO:0000256" key="7">
    <source>
        <dbReference type="ARBA" id="ARBA00023277"/>
    </source>
</evidence>
<evidence type="ECO:0000313" key="14">
    <source>
        <dbReference type="EMBL" id="EKG21755.1"/>
    </source>
</evidence>
<evidence type="ECO:0000256" key="9">
    <source>
        <dbReference type="ARBA" id="ARBA00023316"/>
    </source>
</evidence>